<dbReference type="GO" id="GO:0005829">
    <property type="term" value="C:cytosol"/>
    <property type="evidence" value="ECO:0007669"/>
    <property type="project" value="TreeGrafter"/>
</dbReference>
<proteinExistence type="predicted"/>
<dbReference type="SMART" id="SM00938">
    <property type="entry name" value="P-II"/>
    <property type="match status" value="1"/>
</dbReference>
<dbReference type="PROSITE" id="PS51343">
    <property type="entry name" value="PII_GLNB_DOM"/>
    <property type="match status" value="1"/>
</dbReference>
<dbReference type="GO" id="GO:0006808">
    <property type="term" value="P:regulation of nitrogen utilization"/>
    <property type="evidence" value="ECO:0007669"/>
    <property type="project" value="InterPro"/>
</dbReference>
<comment type="caution">
    <text evidence="5">The sequence shown here is derived from an EMBL/GenBank/DDBJ whole genome shotgun (WGS) entry which is preliminary data.</text>
</comment>
<dbReference type="PANTHER" id="PTHR30115">
    <property type="entry name" value="NITROGEN REGULATORY PROTEIN P-II"/>
    <property type="match status" value="1"/>
</dbReference>
<dbReference type="GO" id="GO:0005524">
    <property type="term" value="F:ATP binding"/>
    <property type="evidence" value="ECO:0007669"/>
    <property type="project" value="TreeGrafter"/>
</dbReference>
<dbReference type="GO" id="GO:0030234">
    <property type="term" value="F:enzyme regulator activity"/>
    <property type="evidence" value="ECO:0007669"/>
    <property type="project" value="InterPro"/>
</dbReference>
<evidence type="ECO:0000256" key="3">
    <source>
        <dbReference type="ARBA" id="ARBA00023163"/>
    </source>
</evidence>
<evidence type="ECO:0000256" key="1">
    <source>
        <dbReference type="ARBA" id="ARBA00002440"/>
    </source>
</evidence>
<dbReference type="InterPro" id="IPR015867">
    <property type="entry name" value="N-reg_PII/ATP_PRibTrfase_C"/>
</dbReference>
<dbReference type="OrthoDB" id="9802729at2"/>
<dbReference type="SUPFAM" id="SSF54913">
    <property type="entry name" value="GlnB-like"/>
    <property type="match status" value="1"/>
</dbReference>
<gene>
    <name evidence="5" type="ORF">BZG02_16050</name>
</gene>
<dbReference type="InterPro" id="IPR011322">
    <property type="entry name" value="N-reg_PII-like_a/b"/>
</dbReference>
<dbReference type="PRINTS" id="PR00340">
    <property type="entry name" value="PIIGLNB"/>
</dbReference>
<dbReference type="Proteomes" id="UP000233535">
    <property type="component" value="Unassembled WGS sequence"/>
</dbReference>
<evidence type="ECO:0000313" key="6">
    <source>
        <dbReference type="Proteomes" id="UP000233535"/>
    </source>
</evidence>
<evidence type="ECO:0000313" key="5">
    <source>
        <dbReference type="EMBL" id="PKQ61354.1"/>
    </source>
</evidence>
<dbReference type="Gene3D" id="3.30.70.120">
    <property type="match status" value="1"/>
</dbReference>
<evidence type="ECO:0000256" key="2">
    <source>
        <dbReference type="ARBA" id="ARBA00023015"/>
    </source>
</evidence>
<accession>A0A2N3HTF8</accession>
<dbReference type="EMBL" id="MVDD01000015">
    <property type="protein sequence ID" value="PKQ61354.1"/>
    <property type="molecule type" value="Genomic_DNA"/>
</dbReference>
<sequence length="109" mass="12125">MKEIKAFIRPNKVNEIVQQLKEKGFENATISLAEGIGKFQDEYASVSQKFSVTDSPVAKIEMVVFEEDVDSIVSIISDCGRTLHHGDGIIYVSDVEQAYRVKTGLTVED</sequence>
<name>A0A2N3HTF8_9BACT</name>
<keyword evidence="4" id="KW-0535">Nitrogen fixation</keyword>
<dbReference type="AlphaFoldDB" id="A0A2N3HTF8"/>
<dbReference type="InterPro" id="IPR002187">
    <property type="entry name" value="N-reg_PII"/>
</dbReference>
<keyword evidence="3" id="KW-0804">Transcription</keyword>
<keyword evidence="6" id="KW-1185">Reference proteome</keyword>
<protein>
    <submittedName>
        <fullName evidence="5">Transcriptional regulator</fullName>
    </submittedName>
</protein>
<dbReference type="Pfam" id="PF00543">
    <property type="entry name" value="P-II"/>
    <property type="match status" value="1"/>
</dbReference>
<reference evidence="5 6" key="1">
    <citation type="journal article" date="2017" name="Front. Microbiol.">
        <title>Labilibaculum manganireducens gen. nov., sp. nov. and Labilibaculum filiforme sp. nov., Novel Bacteroidetes Isolated from Subsurface Sediments of the Baltic Sea.</title>
        <authorList>
            <person name="Vandieken V."/>
            <person name="Marshall I.P."/>
            <person name="Niemann H."/>
            <person name="Engelen B."/>
            <person name="Cypionka H."/>
        </authorList>
    </citation>
    <scope>NUCLEOTIDE SEQUENCE [LARGE SCALE GENOMIC DNA]</scope>
    <source>
        <strain evidence="5 6">59.16B</strain>
    </source>
</reference>
<organism evidence="5 6">
    <name type="scientific">Labilibaculum filiforme</name>
    <dbReference type="NCBI Taxonomy" id="1940526"/>
    <lineage>
        <taxon>Bacteria</taxon>
        <taxon>Pseudomonadati</taxon>
        <taxon>Bacteroidota</taxon>
        <taxon>Bacteroidia</taxon>
        <taxon>Marinilabiliales</taxon>
        <taxon>Marinifilaceae</taxon>
        <taxon>Labilibaculum</taxon>
    </lineage>
</organism>
<keyword evidence="2" id="KW-0805">Transcription regulation</keyword>
<evidence type="ECO:0000256" key="4">
    <source>
        <dbReference type="ARBA" id="ARBA00023231"/>
    </source>
</evidence>
<dbReference type="PANTHER" id="PTHR30115:SF13">
    <property type="entry name" value="PII-LIKE PROTEIN GLNBI"/>
    <property type="match status" value="1"/>
</dbReference>
<comment type="function">
    <text evidence="1">Could be involved in the regulation of nitrogen fixation.</text>
</comment>